<feature type="transmembrane region" description="Helical" evidence="5">
    <location>
        <begin position="12"/>
        <end position="31"/>
    </location>
</feature>
<accession>A0A9D2HDS5</accession>
<name>A0A9D2HDS5_9BACT</name>
<evidence type="ECO:0000256" key="4">
    <source>
        <dbReference type="ARBA" id="ARBA00023136"/>
    </source>
</evidence>
<proteinExistence type="predicted"/>
<dbReference type="Proteomes" id="UP000824225">
    <property type="component" value="Unassembled WGS sequence"/>
</dbReference>
<feature type="transmembrane region" description="Helical" evidence="5">
    <location>
        <begin position="37"/>
        <end position="53"/>
    </location>
</feature>
<protein>
    <submittedName>
        <fullName evidence="6">Anion permease</fullName>
    </submittedName>
</protein>
<keyword evidence="4 5" id="KW-0472">Membrane</keyword>
<reference evidence="6" key="2">
    <citation type="submission" date="2021-04" db="EMBL/GenBank/DDBJ databases">
        <authorList>
            <person name="Gilroy R."/>
        </authorList>
    </citation>
    <scope>NUCLEOTIDE SEQUENCE</scope>
    <source>
        <strain evidence="6">CHK186-16707</strain>
    </source>
</reference>
<evidence type="ECO:0000256" key="3">
    <source>
        <dbReference type="ARBA" id="ARBA00022989"/>
    </source>
</evidence>
<feature type="transmembrane region" description="Helical" evidence="5">
    <location>
        <begin position="60"/>
        <end position="77"/>
    </location>
</feature>
<feature type="transmembrane region" description="Helical" evidence="5">
    <location>
        <begin position="121"/>
        <end position="140"/>
    </location>
</feature>
<comment type="caution">
    <text evidence="6">The sequence shown here is derived from an EMBL/GenBank/DDBJ whole genome shotgun (WGS) entry which is preliminary data.</text>
</comment>
<keyword evidence="2 5" id="KW-0812">Transmembrane</keyword>
<dbReference type="PANTHER" id="PTHR10283:SF82">
    <property type="entry name" value="SOLUTE CARRIER FAMILY 13 MEMBER 2"/>
    <property type="match status" value="1"/>
</dbReference>
<dbReference type="InterPro" id="IPR001898">
    <property type="entry name" value="SLC13A/DASS"/>
</dbReference>
<dbReference type="PANTHER" id="PTHR10283">
    <property type="entry name" value="SOLUTE CARRIER FAMILY 13 MEMBER"/>
    <property type="match status" value="1"/>
</dbReference>
<evidence type="ECO:0000256" key="2">
    <source>
        <dbReference type="ARBA" id="ARBA00022692"/>
    </source>
</evidence>
<dbReference type="GO" id="GO:0005886">
    <property type="term" value="C:plasma membrane"/>
    <property type="evidence" value="ECO:0007669"/>
    <property type="project" value="TreeGrafter"/>
</dbReference>
<organism evidence="6 7">
    <name type="scientific">Candidatus Mailhella merdigallinarum</name>
    <dbReference type="NCBI Taxonomy" id="2838658"/>
    <lineage>
        <taxon>Bacteria</taxon>
        <taxon>Pseudomonadati</taxon>
        <taxon>Thermodesulfobacteriota</taxon>
        <taxon>Desulfovibrionia</taxon>
        <taxon>Desulfovibrionales</taxon>
        <taxon>Desulfovibrionaceae</taxon>
        <taxon>Mailhella</taxon>
    </lineage>
</organism>
<feature type="transmembrane region" description="Helical" evidence="5">
    <location>
        <begin position="264"/>
        <end position="280"/>
    </location>
</feature>
<feature type="transmembrane region" description="Helical" evidence="5">
    <location>
        <begin position="435"/>
        <end position="454"/>
    </location>
</feature>
<evidence type="ECO:0000256" key="5">
    <source>
        <dbReference type="SAM" id="Phobius"/>
    </source>
</evidence>
<feature type="transmembrane region" description="Helical" evidence="5">
    <location>
        <begin position="175"/>
        <end position="198"/>
    </location>
</feature>
<feature type="transmembrane region" description="Helical" evidence="5">
    <location>
        <begin position="83"/>
        <end position="101"/>
    </location>
</feature>
<feature type="transmembrane region" description="Helical" evidence="5">
    <location>
        <begin position="316"/>
        <end position="339"/>
    </location>
</feature>
<feature type="transmembrane region" description="Helical" evidence="5">
    <location>
        <begin position="146"/>
        <end position="163"/>
    </location>
</feature>
<evidence type="ECO:0000313" key="7">
    <source>
        <dbReference type="Proteomes" id="UP000824225"/>
    </source>
</evidence>
<dbReference type="GO" id="GO:1905039">
    <property type="term" value="P:carboxylic acid transmembrane transport"/>
    <property type="evidence" value="ECO:0007669"/>
    <property type="project" value="UniProtKB-ARBA"/>
</dbReference>
<dbReference type="Pfam" id="PF00939">
    <property type="entry name" value="Na_sulph_symp"/>
    <property type="match status" value="1"/>
</dbReference>
<dbReference type="GO" id="GO:0008514">
    <property type="term" value="F:organic anion transmembrane transporter activity"/>
    <property type="evidence" value="ECO:0007669"/>
    <property type="project" value="UniProtKB-ARBA"/>
</dbReference>
<evidence type="ECO:0000256" key="1">
    <source>
        <dbReference type="ARBA" id="ARBA00004141"/>
    </source>
</evidence>
<evidence type="ECO:0000313" key="6">
    <source>
        <dbReference type="EMBL" id="HJA09352.1"/>
    </source>
</evidence>
<feature type="transmembrane region" description="Helical" evidence="5">
    <location>
        <begin position="351"/>
        <end position="370"/>
    </location>
</feature>
<comment type="subcellular location">
    <subcellularLocation>
        <location evidence="1">Membrane</location>
        <topology evidence="1">Multi-pass membrane protein</topology>
    </subcellularLocation>
</comment>
<reference evidence="6" key="1">
    <citation type="journal article" date="2021" name="PeerJ">
        <title>Extensive microbial diversity within the chicken gut microbiome revealed by metagenomics and culture.</title>
        <authorList>
            <person name="Gilroy R."/>
            <person name="Ravi A."/>
            <person name="Getino M."/>
            <person name="Pursley I."/>
            <person name="Horton D.L."/>
            <person name="Alikhan N.F."/>
            <person name="Baker D."/>
            <person name="Gharbi K."/>
            <person name="Hall N."/>
            <person name="Watson M."/>
            <person name="Adriaenssens E.M."/>
            <person name="Foster-Nyarko E."/>
            <person name="Jarju S."/>
            <person name="Secka A."/>
            <person name="Antonio M."/>
            <person name="Oren A."/>
            <person name="Chaudhuri R.R."/>
            <person name="La Ragione R."/>
            <person name="Hildebrand F."/>
            <person name="Pallen M.J."/>
        </authorList>
    </citation>
    <scope>NUCLEOTIDE SEQUENCE</scope>
    <source>
        <strain evidence="6">CHK186-16707</strain>
    </source>
</reference>
<feature type="transmembrane region" description="Helical" evidence="5">
    <location>
        <begin position="286"/>
        <end position="304"/>
    </location>
</feature>
<sequence>MAEIVSTRKSLVHWILTIGIPCLILLLPVNGTFTSDLKIFMAITVAAILFFVFEQVNGTVVTILLPIAYVLILKAPIEVVYRPWSMSILWMLVGGFVLANLMEKVGLLRRIAYKCILMTGASYKGIIWGIALAGVIIFLLMPNDNAAVTIAALAYGICISLDLKKGPEAAGIMLAAAMAAILPSGFLFNTGIFLFFGLGEAATGPLTIGWFEWLYRCFPLGLYYVVIFYIITRMFGKHARLNGKEYFRAEYEAMGIMSADEKRVLIDIALLMTFILTESFHHIDVLWGFAVIPFLMFFPGLKVADGADLRKVDWNMIFFAAGCLSIGMVAGTIGIGDLIGSFAVPVMEGKSHTLVLFLVYIGYFLLNFIMTPMAINVTFAMPLAQVAHDIGLNPVALYILMNEASDQIIMPYETVIYLIYFSFGMMRMKDFIKFYSVKTLVHILFTFLLLIPWWKFTGFLSLP</sequence>
<dbReference type="EMBL" id="DXAN01000028">
    <property type="protein sequence ID" value="HJA09352.1"/>
    <property type="molecule type" value="Genomic_DNA"/>
</dbReference>
<keyword evidence="3 5" id="KW-1133">Transmembrane helix</keyword>
<gene>
    <name evidence="6" type="ORF">H9962_09230</name>
</gene>
<dbReference type="AlphaFoldDB" id="A0A9D2HDS5"/>
<feature type="transmembrane region" description="Helical" evidence="5">
    <location>
        <begin position="213"/>
        <end position="231"/>
    </location>
</feature>